<keyword evidence="7" id="KW-1185">Reference proteome</keyword>
<dbReference type="InterPro" id="IPR002692">
    <property type="entry name" value="S45"/>
</dbReference>
<dbReference type="PANTHER" id="PTHR34218">
    <property type="entry name" value="PEPTIDASE S45 PENICILLIN AMIDASE"/>
    <property type="match status" value="1"/>
</dbReference>
<organism evidence="6 7">
    <name type="scientific">Rubricella aquisinus</name>
    <dbReference type="NCBI Taxonomy" id="2028108"/>
    <lineage>
        <taxon>Bacteria</taxon>
        <taxon>Pseudomonadati</taxon>
        <taxon>Pseudomonadota</taxon>
        <taxon>Alphaproteobacteria</taxon>
        <taxon>Rhodobacterales</taxon>
        <taxon>Paracoccaceae</taxon>
        <taxon>Rubricella</taxon>
    </lineage>
</organism>
<dbReference type="Gene3D" id="1.10.1400.10">
    <property type="match status" value="1"/>
</dbReference>
<evidence type="ECO:0000313" key="6">
    <source>
        <dbReference type="EMBL" id="MBB5514813.1"/>
    </source>
</evidence>
<sequence>MALLAIGIGVVYYLAAGSLPEYDATVEVDGLNGPVEIVRDLHAVPHIFGETDEDVFFGLGYAHAQDRLWQMTMLRRTAQGRLSELFGEATVEIDHLLRALDIYGVAQAMVPNQSPETQSAMRAYAAGVNARLREVQAEALGRGAPEFFLFGAEIAPWTPADSIAVNRIMALQLTDHASRETLRAELSLLLSPERLDDIQPLPPLPPDLERPDFSSLFPEVMPTRDAQPPVAPLFAALNPVHEVGSAGASNAWAAAPSRSASGATVMASDPHLGLSAPSIWMLARLEFPGSGGVIGGTIPGLPGILIGRNADFGWGLTTSYMDDQDVYIERIDPNDPTQYITPTGSQKFRSRDILINVKGAPARQVTLRWTRHGPVIPGDHYRAADITPPGHVAALAWTALDPNDRSMDTLMGLMRARSIAEGRLALRPLISPPQNVIMADREDVALQVMGKMPHRRDTHVGQGRIPVPGWVEENDWLGYLPFDDNPRVLSPDSGMVINTNNRTTDAPFPRHMSFSWGDSQRIGRAQRLLGQREFHTPESFIDAQTDIVSPTARTLLPLIGRDLWWQDGTGPEDRLTPLRKTALERLAEWNGEMSEHRPEPLVYAMWVRALQIRLMRDELGPVADRLDRVEALFIERAFLDIDGAAAWCDVVTSRAVETCQDMAALALDDALDTLSAQYGNRVESWRWGEAHRAFHEHQVLGGIPVLSFFANIVQPTSGGDNTLMRGRTRGEDPDPFTNVHGSALRVIYDFGDPEGSRYIISTGQSGHMLSRHYDDLATLWRRGDYIPMSLDPERARADAIGVTRLVPR</sequence>
<dbReference type="Pfam" id="PF01804">
    <property type="entry name" value="Penicil_amidase"/>
    <property type="match status" value="1"/>
</dbReference>
<comment type="cofactor">
    <cofactor evidence="5">
        <name>Ca(2+)</name>
        <dbReference type="ChEBI" id="CHEBI:29108"/>
    </cofactor>
    <text evidence="5">Binds 1 Ca(2+) ion per dimer.</text>
</comment>
<protein>
    <submittedName>
        <fullName evidence="6">Penicillin amidase</fullName>
        <ecNumber evidence="6">3.5.1.11</ecNumber>
    </submittedName>
</protein>
<feature type="binding site" evidence="5">
    <location>
        <position position="322"/>
    </location>
    <ligand>
        <name>Ca(2+)</name>
        <dbReference type="ChEBI" id="CHEBI:29108"/>
    </ligand>
</feature>
<feature type="active site" description="Nucleophile" evidence="4">
    <location>
        <position position="249"/>
    </location>
</feature>
<keyword evidence="5" id="KW-0106">Calcium</keyword>
<feature type="binding site" evidence="5">
    <location>
        <position position="325"/>
    </location>
    <ligand>
        <name>Ca(2+)</name>
        <dbReference type="ChEBI" id="CHEBI:29108"/>
    </ligand>
</feature>
<evidence type="ECO:0000256" key="1">
    <source>
        <dbReference type="ARBA" id="ARBA00006586"/>
    </source>
</evidence>
<keyword evidence="3" id="KW-0865">Zymogen</keyword>
<comment type="caution">
    <text evidence="6">The sequence shown here is derived from an EMBL/GenBank/DDBJ whole genome shotgun (WGS) entry which is preliminary data.</text>
</comment>
<keyword evidence="2 6" id="KW-0378">Hydrolase</keyword>
<feature type="binding site" evidence="5">
    <location>
        <position position="180"/>
    </location>
    <ligand>
        <name>Ca(2+)</name>
        <dbReference type="ChEBI" id="CHEBI:29108"/>
    </ligand>
</feature>
<dbReference type="Proteomes" id="UP000553766">
    <property type="component" value="Unassembled WGS sequence"/>
</dbReference>
<dbReference type="GO" id="GO:0017000">
    <property type="term" value="P:antibiotic biosynthetic process"/>
    <property type="evidence" value="ECO:0007669"/>
    <property type="project" value="InterPro"/>
</dbReference>
<dbReference type="InterPro" id="IPR043146">
    <property type="entry name" value="Penicillin_amidase_N_B-knob"/>
</dbReference>
<dbReference type="EMBL" id="JACIJS010000002">
    <property type="protein sequence ID" value="MBB5514813.1"/>
    <property type="molecule type" value="Genomic_DNA"/>
</dbReference>
<dbReference type="Gene3D" id="2.30.120.10">
    <property type="match status" value="1"/>
</dbReference>
<gene>
    <name evidence="6" type="ORF">FHS89_000819</name>
</gene>
<dbReference type="PANTHER" id="PTHR34218:SF4">
    <property type="entry name" value="ACYL-HOMOSERINE LACTONE ACYLASE QUIP"/>
    <property type="match status" value="1"/>
</dbReference>
<dbReference type="GO" id="GO:0008953">
    <property type="term" value="F:penicillin amidase activity"/>
    <property type="evidence" value="ECO:0007669"/>
    <property type="project" value="UniProtKB-EC"/>
</dbReference>
<proteinExistence type="inferred from homology"/>
<name>A0A840WKX9_9RHOB</name>
<dbReference type="PIRSF" id="PIRSF001227">
    <property type="entry name" value="Pen_acylase"/>
    <property type="match status" value="1"/>
</dbReference>
<reference evidence="6 7" key="1">
    <citation type="submission" date="2020-08" db="EMBL/GenBank/DDBJ databases">
        <title>Genomic Encyclopedia of Type Strains, Phase IV (KMG-IV): sequencing the most valuable type-strain genomes for metagenomic binning, comparative biology and taxonomic classification.</title>
        <authorList>
            <person name="Goeker M."/>
        </authorList>
    </citation>
    <scope>NUCLEOTIDE SEQUENCE [LARGE SCALE GENOMIC DNA]</scope>
    <source>
        <strain evidence="6 7">DSM 103377</strain>
    </source>
</reference>
<comment type="similarity">
    <text evidence="1">Belongs to the peptidase S45 family.</text>
</comment>
<dbReference type="GO" id="GO:0046872">
    <property type="term" value="F:metal ion binding"/>
    <property type="evidence" value="ECO:0007669"/>
    <property type="project" value="UniProtKB-KW"/>
</dbReference>
<dbReference type="InterPro" id="IPR029055">
    <property type="entry name" value="Ntn_hydrolases_N"/>
</dbReference>
<dbReference type="SUPFAM" id="SSF56235">
    <property type="entry name" value="N-terminal nucleophile aminohydrolases (Ntn hydrolases)"/>
    <property type="match status" value="1"/>
</dbReference>
<evidence type="ECO:0000256" key="4">
    <source>
        <dbReference type="PIRSR" id="PIRSR001227-1"/>
    </source>
</evidence>
<evidence type="ECO:0000256" key="5">
    <source>
        <dbReference type="PIRSR" id="PIRSR001227-2"/>
    </source>
</evidence>
<accession>A0A840WKX9</accession>
<dbReference type="AlphaFoldDB" id="A0A840WKX9"/>
<dbReference type="InterPro" id="IPR014395">
    <property type="entry name" value="Pen/GL7ACA/AHL_acylase"/>
</dbReference>
<dbReference type="CDD" id="cd03747">
    <property type="entry name" value="Ntn_PGA_like"/>
    <property type="match status" value="1"/>
</dbReference>
<evidence type="ECO:0000256" key="2">
    <source>
        <dbReference type="ARBA" id="ARBA00022801"/>
    </source>
</evidence>
<keyword evidence="5" id="KW-0479">Metal-binding</keyword>
<dbReference type="Gene3D" id="1.10.439.10">
    <property type="entry name" value="Penicillin Amidohydrolase, domain 1"/>
    <property type="match status" value="1"/>
</dbReference>
<dbReference type="InterPro" id="IPR023343">
    <property type="entry name" value="Penicillin_amidase_dom1"/>
</dbReference>
<evidence type="ECO:0000313" key="7">
    <source>
        <dbReference type="Proteomes" id="UP000553766"/>
    </source>
</evidence>
<dbReference type="Gene3D" id="3.60.20.10">
    <property type="entry name" value="Glutamine Phosphoribosylpyrophosphate, subunit 1, domain 1"/>
    <property type="match status" value="1"/>
</dbReference>
<dbReference type="EC" id="3.5.1.11" evidence="6"/>
<dbReference type="InterPro" id="IPR043147">
    <property type="entry name" value="Penicillin_amidase_A-knob"/>
</dbReference>
<evidence type="ECO:0000256" key="3">
    <source>
        <dbReference type="ARBA" id="ARBA00023145"/>
    </source>
</evidence>